<dbReference type="GeneID" id="14691251"/>
<dbReference type="VEuPathDB" id="PlasmoDB:PCYB_031430"/>
<keyword evidence="2" id="KW-1185">Reference proteome</keyword>
<protein>
    <submittedName>
        <fullName evidence="1">Uncharacterized protein</fullName>
    </submittedName>
</protein>
<dbReference type="RefSeq" id="XP_004220861.1">
    <property type="nucleotide sequence ID" value="XM_004220813.1"/>
</dbReference>
<dbReference type="OrthoDB" id="406782at2759"/>
<dbReference type="OMA" id="YENRKYV"/>
<reference evidence="1 2" key="1">
    <citation type="journal article" date="2012" name="Nat. Genet.">
        <title>Plasmodium cynomolgi genome sequences provide insight into Plasmodium vivax and the monkey malaria clade.</title>
        <authorList>
            <person name="Tachibana S."/>
            <person name="Sullivan S.A."/>
            <person name="Kawai S."/>
            <person name="Nakamura S."/>
            <person name="Kim H.R."/>
            <person name="Goto N."/>
            <person name="Arisue N."/>
            <person name="Palacpac N.M.Q."/>
            <person name="Honma H."/>
            <person name="Yagi M."/>
            <person name="Tougan T."/>
            <person name="Katakai Y."/>
            <person name="Kaneko O."/>
            <person name="Mita T."/>
            <person name="Kita K."/>
            <person name="Yasutomi Y."/>
            <person name="Sutton P.L."/>
            <person name="Shakhbatyan R."/>
            <person name="Horii T."/>
            <person name="Yasunaga T."/>
            <person name="Barnwell J.W."/>
            <person name="Escalante A.A."/>
            <person name="Carlton J.M."/>
            <person name="Tanabe K."/>
        </authorList>
    </citation>
    <scope>NUCLEOTIDE SEQUENCE [LARGE SCALE GENOMIC DNA]</scope>
    <source>
        <strain evidence="1 2">B</strain>
    </source>
</reference>
<dbReference type="Proteomes" id="UP000006319">
    <property type="component" value="Chromosome 3"/>
</dbReference>
<evidence type="ECO:0000313" key="2">
    <source>
        <dbReference type="Proteomes" id="UP000006319"/>
    </source>
</evidence>
<evidence type="ECO:0000313" key="1">
    <source>
        <dbReference type="EMBL" id="GAB64730.1"/>
    </source>
</evidence>
<dbReference type="KEGG" id="pcy:PCYB_031430"/>
<dbReference type="AlphaFoldDB" id="K6US29"/>
<sequence>MFKTMRNYFMLNFKRNYRHYSRKKNINNINRKINDPYSDLYKMNYYGNNFKRLPNKKTKSNEYELIRTSSNTFTYSSPYPPNINYTLKPYPDSAKDFYYENRKYVMKYKNVEYIPIKRMVCKGTCRRTNWDTYYLRVENSQGAKKKKNHRVGKSQSREIAKLENHRVGNFKIATLRSCKKVSGKTYYTYAQL</sequence>
<organism evidence="1 2">
    <name type="scientific">Plasmodium cynomolgi (strain B)</name>
    <dbReference type="NCBI Taxonomy" id="1120755"/>
    <lineage>
        <taxon>Eukaryota</taxon>
        <taxon>Sar</taxon>
        <taxon>Alveolata</taxon>
        <taxon>Apicomplexa</taxon>
        <taxon>Aconoidasida</taxon>
        <taxon>Haemosporida</taxon>
        <taxon>Plasmodiidae</taxon>
        <taxon>Plasmodium</taxon>
        <taxon>Plasmodium (Plasmodium)</taxon>
    </lineage>
</organism>
<dbReference type="EMBL" id="DF157095">
    <property type="protein sequence ID" value="GAB64730.1"/>
    <property type="molecule type" value="Genomic_DNA"/>
</dbReference>
<proteinExistence type="predicted"/>
<dbReference type="eggNOG" id="ENOG502SYEX">
    <property type="taxonomic scope" value="Eukaryota"/>
</dbReference>
<accession>K6US29</accession>
<gene>
    <name evidence="1" type="ORF">PCYB_031430</name>
</gene>
<name>K6US29_PLACD</name>
<dbReference type="PhylomeDB" id="K6US29"/>